<dbReference type="EMBL" id="VUJU01000025">
    <property type="protein sequence ID" value="KAF0773846.1"/>
    <property type="molecule type" value="Genomic_DNA"/>
</dbReference>
<keyword evidence="3" id="KW-1185">Reference proteome</keyword>
<comment type="caution">
    <text evidence="2">The sequence shown here is derived from an EMBL/GenBank/DDBJ whole genome shotgun (WGS) entry which is preliminary data.</text>
</comment>
<evidence type="ECO:0000313" key="3">
    <source>
        <dbReference type="Proteomes" id="UP000478052"/>
    </source>
</evidence>
<gene>
    <name evidence="2" type="ORF">FWK35_00003099</name>
</gene>
<evidence type="ECO:0000313" key="2">
    <source>
        <dbReference type="EMBL" id="KAF0773846.1"/>
    </source>
</evidence>
<evidence type="ECO:0000256" key="1">
    <source>
        <dbReference type="SAM" id="MobiDB-lite"/>
    </source>
</evidence>
<sequence>MSPNTGNGVPNSSPNGANPTVATSTPNSYGFPTGDEYAFKSYDDFYGVPQTGYEALTDQISDDYNLGFEYQNDDQINMDNRYIPVNYDIVKYNDVVNTPGVNEDEFYNNFNYEKRSVGVNNMQSSNGVYDLSNYGSNVDDYYDDNKYDNGNQPEYSYDTYEANFNAMYENNQMQYGLNQHTPPSSGYSLNDNDNRPYDTNIYPSNGVPMSYNPDVYNYDNRINIQYGNDQSGIGIDDINPDTKITPTFDSYSNIDMESGTSYDSVNGNNKGREIIDSLDQVNENTAYNGQTFNKYIQLGNLPEYYQLNDDYSTTYLSNLQTFEASSSSKTGTNIPDGPYLTPKLINSDYNSLPINNLDKQSSDLNGLLIDSTELNGDLYGKIDASNVNAQVGGLTEDSFNGFPGKTADDLSNPTRNIDLSKNNALDVGQNVYGANGQVIGKIFKPSNDTRKNNNRQKYSGSSSYSSLSDSEFSEDMHAIGHDIERAARDAVDNIYDKTKDAYDTAKNVGKAVGNAVGNAANNVYQGTKEVVKDVGNAVGKAANAVKQTANNAYQNTKNVVNGMEDVASDTADGIKQTAKTAYQGTKDVINGV</sequence>
<proteinExistence type="predicted"/>
<dbReference type="AlphaFoldDB" id="A0A6G0ZS69"/>
<organism evidence="2 3">
    <name type="scientific">Aphis craccivora</name>
    <name type="common">Cowpea aphid</name>
    <dbReference type="NCBI Taxonomy" id="307492"/>
    <lineage>
        <taxon>Eukaryota</taxon>
        <taxon>Metazoa</taxon>
        <taxon>Ecdysozoa</taxon>
        <taxon>Arthropoda</taxon>
        <taxon>Hexapoda</taxon>
        <taxon>Insecta</taxon>
        <taxon>Pterygota</taxon>
        <taxon>Neoptera</taxon>
        <taxon>Paraneoptera</taxon>
        <taxon>Hemiptera</taxon>
        <taxon>Sternorrhyncha</taxon>
        <taxon>Aphidomorpha</taxon>
        <taxon>Aphidoidea</taxon>
        <taxon>Aphididae</taxon>
        <taxon>Aphidini</taxon>
        <taxon>Aphis</taxon>
        <taxon>Aphis</taxon>
    </lineage>
</organism>
<dbReference type="Proteomes" id="UP000478052">
    <property type="component" value="Unassembled WGS sequence"/>
</dbReference>
<feature type="compositionally biased region" description="Low complexity" evidence="1">
    <location>
        <begin position="459"/>
        <end position="469"/>
    </location>
</feature>
<reference evidence="2 3" key="1">
    <citation type="submission" date="2019-08" db="EMBL/GenBank/DDBJ databases">
        <title>Whole genome of Aphis craccivora.</title>
        <authorList>
            <person name="Voronova N.V."/>
            <person name="Shulinski R.S."/>
            <person name="Bandarenka Y.V."/>
            <person name="Zhorov D.G."/>
            <person name="Warner D."/>
        </authorList>
    </citation>
    <scope>NUCLEOTIDE SEQUENCE [LARGE SCALE GENOMIC DNA]</scope>
    <source>
        <strain evidence="2">180601</strain>
        <tissue evidence="2">Whole Body</tissue>
    </source>
</reference>
<dbReference type="OrthoDB" id="6628081at2759"/>
<feature type="region of interest" description="Disordered" evidence="1">
    <location>
        <begin position="443"/>
        <end position="469"/>
    </location>
</feature>
<accession>A0A6G0ZS69</accession>
<dbReference type="Gene3D" id="1.20.120.20">
    <property type="entry name" value="Apolipoprotein"/>
    <property type="match status" value="1"/>
</dbReference>
<protein>
    <submittedName>
        <fullName evidence="2">Uncharacterized protein</fullName>
    </submittedName>
</protein>
<name>A0A6G0ZS69_APHCR</name>
<feature type="region of interest" description="Disordered" evidence="1">
    <location>
        <begin position="1"/>
        <end position="29"/>
    </location>
</feature>